<keyword evidence="4" id="KW-0411">Iron-sulfur</keyword>
<gene>
    <name evidence="6" type="ORF">FTUN_2486</name>
</gene>
<dbReference type="Pfam" id="PF01106">
    <property type="entry name" value="NifU"/>
    <property type="match status" value="1"/>
</dbReference>
<dbReference type="GO" id="GO:0051537">
    <property type="term" value="F:2 iron, 2 sulfur cluster binding"/>
    <property type="evidence" value="ECO:0007669"/>
    <property type="project" value="UniProtKB-KW"/>
</dbReference>
<keyword evidence="2" id="KW-0479">Metal-binding</keyword>
<dbReference type="Gene3D" id="3.30.300.130">
    <property type="entry name" value="Fe-S cluster assembly (FSCA)"/>
    <property type="match status" value="1"/>
</dbReference>
<dbReference type="PANTHER" id="PTHR11178:SF51">
    <property type="entry name" value="FE_S BIOGENESIS PROTEIN NFUA"/>
    <property type="match status" value="1"/>
</dbReference>
<feature type="domain" description="Rieske" evidence="5">
    <location>
        <begin position="204"/>
        <end position="301"/>
    </location>
</feature>
<evidence type="ECO:0000256" key="2">
    <source>
        <dbReference type="ARBA" id="ARBA00022723"/>
    </source>
</evidence>
<dbReference type="PROSITE" id="PS51296">
    <property type="entry name" value="RIESKE"/>
    <property type="match status" value="1"/>
</dbReference>
<dbReference type="Pfam" id="PF00355">
    <property type="entry name" value="Rieske"/>
    <property type="match status" value="1"/>
</dbReference>
<dbReference type="GO" id="GO:0005506">
    <property type="term" value="F:iron ion binding"/>
    <property type="evidence" value="ECO:0007669"/>
    <property type="project" value="InterPro"/>
</dbReference>
<dbReference type="CDD" id="cd03467">
    <property type="entry name" value="Rieske"/>
    <property type="match status" value="1"/>
</dbReference>
<evidence type="ECO:0000313" key="6">
    <source>
        <dbReference type="EMBL" id="QJW94960.1"/>
    </source>
</evidence>
<dbReference type="EMBL" id="CP053452">
    <property type="protein sequence ID" value="QJW94960.1"/>
    <property type="molecule type" value="Genomic_DNA"/>
</dbReference>
<dbReference type="AlphaFoldDB" id="A0A6M5YNL8"/>
<evidence type="ECO:0000259" key="5">
    <source>
        <dbReference type="PROSITE" id="PS51296"/>
    </source>
</evidence>
<evidence type="ECO:0000256" key="4">
    <source>
        <dbReference type="ARBA" id="ARBA00023014"/>
    </source>
</evidence>
<dbReference type="PANTHER" id="PTHR11178">
    <property type="entry name" value="IRON-SULFUR CLUSTER SCAFFOLD PROTEIN NFU-RELATED"/>
    <property type="match status" value="1"/>
</dbReference>
<dbReference type="InterPro" id="IPR017941">
    <property type="entry name" value="Rieske_2Fe-2S"/>
</dbReference>
<reference evidence="7" key="1">
    <citation type="submission" date="2020-05" db="EMBL/GenBank/DDBJ databases">
        <title>Frigoriglobus tundricola gen. nov., sp. nov., a psychrotolerant cellulolytic planctomycete of the family Gemmataceae with two divergent copies of 16S rRNA gene.</title>
        <authorList>
            <person name="Kulichevskaya I.S."/>
            <person name="Ivanova A.A."/>
            <person name="Naumoff D.G."/>
            <person name="Beletsky A.V."/>
            <person name="Rijpstra W.I.C."/>
            <person name="Sinninghe Damste J.S."/>
            <person name="Mardanov A.V."/>
            <person name="Ravin N.V."/>
            <person name="Dedysh S.N."/>
        </authorList>
    </citation>
    <scope>NUCLEOTIDE SEQUENCE [LARGE SCALE GENOMIC DNA]</scope>
    <source>
        <strain evidence="7">PL17</strain>
    </source>
</reference>
<name>A0A6M5YNL8_9BACT</name>
<dbReference type="SUPFAM" id="SSF50022">
    <property type="entry name" value="ISP domain"/>
    <property type="match status" value="1"/>
</dbReference>
<proteinExistence type="predicted"/>
<sequence length="304" mass="32667">MAADDPGTPSLATDDFELLAEKVDRAVAEVRGLPEDARRRALALKSAVEEVHKVGLTRIVRALRADPRGKEILFEVVDDPAVRMLFGMHGLIRADLWTRAERVVEMVRPQIQSHGGDVALVAVEDGVAHVRLSGSCTGCSMSAVTLRTTVEEALKGQCPEITEVRHVPEEPGAEPDHAHEHAAPVALIQLGRPDRPGNLGASGWFPGPALDDLSDQRAFALDTPTAKVVLVRAKGGVRAFRNACAHQGLPLDGGMVDADAGTITCPWHGFRFDCDSGECLTAPAAQLEQFPVRVENGVVWVRPE</sequence>
<dbReference type="Proteomes" id="UP000503447">
    <property type="component" value="Chromosome"/>
</dbReference>
<keyword evidence="7" id="KW-1185">Reference proteome</keyword>
<dbReference type="KEGG" id="ftj:FTUN_2486"/>
<evidence type="ECO:0000256" key="3">
    <source>
        <dbReference type="ARBA" id="ARBA00023004"/>
    </source>
</evidence>
<dbReference type="InterPro" id="IPR036922">
    <property type="entry name" value="Rieske_2Fe-2S_sf"/>
</dbReference>
<dbReference type="RefSeq" id="WP_171470845.1">
    <property type="nucleotide sequence ID" value="NZ_CP053452.2"/>
</dbReference>
<keyword evidence="3" id="KW-0408">Iron</keyword>
<evidence type="ECO:0000256" key="1">
    <source>
        <dbReference type="ARBA" id="ARBA00022714"/>
    </source>
</evidence>
<accession>A0A6M5YNL8</accession>
<dbReference type="SUPFAM" id="SSF117916">
    <property type="entry name" value="Fe-S cluster assembly (FSCA) domain-like"/>
    <property type="match status" value="1"/>
</dbReference>
<organism evidence="6 7">
    <name type="scientific">Frigoriglobus tundricola</name>
    <dbReference type="NCBI Taxonomy" id="2774151"/>
    <lineage>
        <taxon>Bacteria</taxon>
        <taxon>Pseudomonadati</taxon>
        <taxon>Planctomycetota</taxon>
        <taxon>Planctomycetia</taxon>
        <taxon>Gemmatales</taxon>
        <taxon>Gemmataceae</taxon>
        <taxon>Frigoriglobus</taxon>
    </lineage>
</organism>
<evidence type="ECO:0000313" key="7">
    <source>
        <dbReference type="Proteomes" id="UP000503447"/>
    </source>
</evidence>
<dbReference type="Gene3D" id="2.102.10.10">
    <property type="entry name" value="Rieske [2Fe-2S] iron-sulphur domain"/>
    <property type="match status" value="1"/>
</dbReference>
<protein>
    <recommendedName>
        <fullName evidence="5">Rieske domain-containing protein</fullName>
    </recommendedName>
</protein>
<dbReference type="GO" id="GO:0016226">
    <property type="term" value="P:iron-sulfur cluster assembly"/>
    <property type="evidence" value="ECO:0007669"/>
    <property type="project" value="InterPro"/>
</dbReference>
<keyword evidence="1" id="KW-0001">2Fe-2S</keyword>
<dbReference type="InterPro" id="IPR034904">
    <property type="entry name" value="FSCA_dom_sf"/>
</dbReference>
<dbReference type="InterPro" id="IPR001075">
    <property type="entry name" value="NIF_FeS_clus_asmbl_NifU_C"/>
</dbReference>